<dbReference type="RefSeq" id="WP_093120510.1">
    <property type="nucleotide sequence ID" value="NZ_FODS01000037.1"/>
</dbReference>
<reference evidence="1 2" key="1">
    <citation type="submission" date="2016-10" db="EMBL/GenBank/DDBJ databases">
        <authorList>
            <person name="de Groot N.N."/>
        </authorList>
    </citation>
    <scope>NUCLEOTIDE SEQUENCE [LARGE SCALE GENOMIC DNA]</scope>
    <source>
        <strain evidence="1 2">DSM 27842</strain>
    </source>
</reference>
<evidence type="ECO:0000313" key="1">
    <source>
        <dbReference type="EMBL" id="SEP20224.1"/>
    </source>
</evidence>
<evidence type="ECO:0000313" key="2">
    <source>
        <dbReference type="Proteomes" id="UP000198893"/>
    </source>
</evidence>
<name>A0A1H8VY39_9RHOB</name>
<gene>
    <name evidence="1" type="ORF">SAMN04490248_1378</name>
</gene>
<accession>A0A1H8VY39</accession>
<keyword evidence="2" id="KW-1185">Reference proteome</keyword>
<organism evidence="1 2">
    <name type="scientific">Salinihabitans flavidus</name>
    <dbReference type="NCBI Taxonomy" id="569882"/>
    <lineage>
        <taxon>Bacteria</taxon>
        <taxon>Pseudomonadati</taxon>
        <taxon>Pseudomonadota</taxon>
        <taxon>Alphaproteobacteria</taxon>
        <taxon>Rhodobacterales</taxon>
        <taxon>Roseobacteraceae</taxon>
        <taxon>Salinihabitans</taxon>
    </lineage>
</organism>
<dbReference type="Gene3D" id="3.40.109.10">
    <property type="entry name" value="NADH Oxidase"/>
    <property type="match status" value="2"/>
</dbReference>
<dbReference type="AlphaFoldDB" id="A0A1H8VY39"/>
<protein>
    <recommendedName>
        <fullName evidence="3">Nitroreductase family protein</fullName>
    </recommendedName>
</protein>
<sequence length="361" mass="39606">MSELSAKAGTDAFDTGVSPRYAAAVRATRAAPDRTAMGQARLDELVRLATLAPNSHNSQPWTFQVLGPDRLMIRPDPTRRCPVIDPDDHHLFLSLGCAAETLAIAATGYGMDASLSWRENPDDLPCAEVTLKDTGCAVSPLIHAIRYRQSTRSLYDGGLLSAEQRHALRKAAEGGTATFHLVEDAETKTRIRDLIIAANTAQLRDRDFVHELRDWIRFSETSALQSCDGLFARATGSPTLPDWIGRLIFPLVLRPATESRKIASQIASSAALAVFVSRDNTPKNWFQTGRAFQRVALVATKHGLKHAHLNQPVERSEYHSDLGRVVGARDGRPSLVIRLGKAMDMPYSLRRDPHSVLDTSG</sequence>
<dbReference type="EMBL" id="FODS01000037">
    <property type="protein sequence ID" value="SEP20224.1"/>
    <property type="molecule type" value="Genomic_DNA"/>
</dbReference>
<dbReference type="SUPFAM" id="SSF55469">
    <property type="entry name" value="FMN-dependent nitroreductase-like"/>
    <property type="match status" value="2"/>
</dbReference>
<dbReference type="Proteomes" id="UP000198893">
    <property type="component" value="Unassembled WGS sequence"/>
</dbReference>
<proteinExistence type="predicted"/>
<dbReference type="GO" id="GO:0016491">
    <property type="term" value="F:oxidoreductase activity"/>
    <property type="evidence" value="ECO:0007669"/>
    <property type="project" value="InterPro"/>
</dbReference>
<dbReference type="OrthoDB" id="8156917at2"/>
<dbReference type="InterPro" id="IPR000415">
    <property type="entry name" value="Nitroreductase-like"/>
</dbReference>
<evidence type="ECO:0008006" key="3">
    <source>
        <dbReference type="Google" id="ProtNLM"/>
    </source>
</evidence>
<dbReference type="NCBIfam" id="NF047509">
    <property type="entry name" value="Rv3131_FMN_oxido"/>
    <property type="match status" value="1"/>
</dbReference>
<dbReference type="STRING" id="569882.SAMN04490248_1378"/>